<reference evidence="1" key="1">
    <citation type="journal article" date="2014" name="Int. J. Syst. Evol. Microbiol.">
        <title>Complete genome sequence of Corynebacterium casei LMG S-19264T (=DSM 44701T), isolated from a smear-ripened cheese.</title>
        <authorList>
            <consortium name="US DOE Joint Genome Institute (JGI-PGF)"/>
            <person name="Walter F."/>
            <person name="Albersmeier A."/>
            <person name="Kalinowski J."/>
            <person name="Ruckert C."/>
        </authorList>
    </citation>
    <scope>NUCLEOTIDE SEQUENCE</scope>
    <source>
        <strain evidence="1">CGMCC 1.3617</strain>
    </source>
</reference>
<accession>A0A917KRJ6</accession>
<proteinExistence type="predicted"/>
<evidence type="ECO:0008006" key="3">
    <source>
        <dbReference type="Google" id="ProtNLM"/>
    </source>
</evidence>
<gene>
    <name evidence="1" type="ORF">GCM10011320_34310</name>
</gene>
<name>A0A917KRJ6_9PROT</name>
<dbReference type="EMBL" id="BMKW01000008">
    <property type="protein sequence ID" value="GGJ24184.1"/>
    <property type="molecule type" value="Genomic_DNA"/>
</dbReference>
<dbReference type="Proteomes" id="UP000661507">
    <property type="component" value="Unassembled WGS sequence"/>
</dbReference>
<keyword evidence="2" id="KW-1185">Reference proteome</keyword>
<dbReference type="SUPFAM" id="SSF69279">
    <property type="entry name" value="Phage tail proteins"/>
    <property type="match status" value="1"/>
</dbReference>
<reference evidence="1" key="2">
    <citation type="submission" date="2020-09" db="EMBL/GenBank/DDBJ databases">
        <authorList>
            <person name="Sun Q."/>
            <person name="Zhou Y."/>
        </authorList>
    </citation>
    <scope>NUCLEOTIDE SEQUENCE</scope>
    <source>
        <strain evidence="1">CGMCC 1.3617</strain>
    </source>
</reference>
<comment type="caution">
    <text evidence="1">The sequence shown here is derived from an EMBL/GenBank/DDBJ whole genome shotgun (WGS) entry which is preliminary data.</text>
</comment>
<evidence type="ECO:0000313" key="1">
    <source>
        <dbReference type="EMBL" id="GGJ24184.1"/>
    </source>
</evidence>
<dbReference type="RefSeq" id="WP_188968752.1">
    <property type="nucleotide sequence ID" value="NZ_BMKW01000008.1"/>
</dbReference>
<evidence type="ECO:0000313" key="2">
    <source>
        <dbReference type="Proteomes" id="UP000661507"/>
    </source>
</evidence>
<dbReference type="AlphaFoldDB" id="A0A917KRJ6"/>
<organism evidence="1 2">
    <name type="scientific">Neoroseomonas lacus</name>
    <dbReference type="NCBI Taxonomy" id="287609"/>
    <lineage>
        <taxon>Bacteria</taxon>
        <taxon>Pseudomonadati</taxon>
        <taxon>Pseudomonadota</taxon>
        <taxon>Alphaproteobacteria</taxon>
        <taxon>Acetobacterales</taxon>
        <taxon>Acetobacteraceae</taxon>
        <taxon>Neoroseomonas</taxon>
    </lineage>
</organism>
<sequence length="410" mass="46837">MTTFRPVIEDAERVENRFFYAPAFQLRIDGENLPQGVLRDVMELKYIDSLTEIDRFEVTVNNWDPDRRAFKFIGSEPDDYMTSGDAETRLYRLFQPCEKTVEVRLGYADRLITMMLGNFTQVEPTFPANAAPTLTVTGLNVLHQLRRKKYSTAWTREKPSAIARNIATLRDGSRPRFPLPIAVSEAAEAAEPVLDYTAQANEYDIDFLLNLARRHGHEVIIQEADTDAGTPRRLWFGPPGEARPRTNYRLDWGRTLIDFRPVITSHNQVQSVTVRAWDRQGRRAIRETIRFDDPEIRNLNADLREFVLCDPREDLVVDRVLDNCLHARDLAVAILRDRVAGVIKATGTTVGLPELRAGTKVLIGKLGARLSGEYLVTKTTHSFSDRGYTVQFEARREHIPDIHHQPRGRA</sequence>
<protein>
    <recommendedName>
        <fullName evidence="3">Phage late control D family protein</fullName>
    </recommendedName>
</protein>